<dbReference type="RefSeq" id="XP_037156064.1">
    <property type="nucleotide sequence ID" value="XM_037298728.1"/>
</dbReference>
<dbReference type="Proteomes" id="UP000593566">
    <property type="component" value="Unassembled WGS sequence"/>
</dbReference>
<organism evidence="5 6">
    <name type="scientific">Letharia lupina</name>
    <dbReference type="NCBI Taxonomy" id="560253"/>
    <lineage>
        <taxon>Eukaryota</taxon>
        <taxon>Fungi</taxon>
        <taxon>Dikarya</taxon>
        <taxon>Ascomycota</taxon>
        <taxon>Pezizomycotina</taxon>
        <taxon>Lecanoromycetes</taxon>
        <taxon>OSLEUM clade</taxon>
        <taxon>Lecanoromycetidae</taxon>
        <taxon>Lecanorales</taxon>
        <taxon>Lecanorineae</taxon>
        <taxon>Parmeliaceae</taxon>
        <taxon>Letharia</taxon>
    </lineage>
</organism>
<feature type="domain" description="Xylanolytic transcriptional activator regulatory" evidence="4">
    <location>
        <begin position="453"/>
        <end position="526"/>
    </location>
</feature>
<name>A0A8H6CR55_9LECA</name>
<reference evidence="5 6" key="1">
    <citation type="journal article" date="2020" name="Genomics">
        <title>Complete, high-quality genomes from long-read metagenomic sequencing of two wolf lichen thalli reveals enigmatic genome architecture.</title>
        <authorList>
            <person name="McKenzie S.K."/>
            <person name="Walston R.F."/>
            <person name="Allen J.L."/>
        </authorList>
    </citation>
    <scope>NUCLEOTIDE SEQUENCE [LARGE SCALE GENOMIC DNA]</scope>
    <source>
        <strain evidence="5">WasteWater1</strain>
    </source>
</reference>
<keyword evidence="2" id="KW-0539">Nucleus</keyword>
<dbReference type="GO" id="GO:0008270">
    <property type="term" value="F:zinc ion binding"/>
    <property type="evidence" value="ECO:0007669"/>
    <property type="project" value="InterPro"/>
</dbReference>
<dbReference type="GO" id="GO:0005634">
    <property type="term" value="C:nucleus"/>
    <property type="evidence" value="ECO:0007669"/>
    <property type="project" value="UniProtKB-SubCell"/>
</dbReference>
<comment type="caution">
    <text evidence="5">The sequence shown here is derived from an EMBL/GenBank/DDBJ whole genome shotgun (WGS) entry which is preliminary data.</text>
</comment>
<feature type="region of interest" description="Disordered" evidence="3">
    <location>
        <begin position="772"/>
        <end position="793"/>
    </location>
</feature>
<dbReference type="CDD" id="cd12148">
    <property type="entry name" value="fungal_TF_MHR"/>
    <property type="match status" value="1"/>
</dbReference>
<keyword evidence="6" id="KW-1185">Reference proteome</keyword>
<dbReference type="GO" id="GO:0006351">
    <property type="term" value="P:DNA-templated transcription"/>
    <property type="evidence" value="ECO:0007669"/>
    <property type="project" value="InterPro"/>
</dbReference>
<dbReference type="PANTHER" id="PTHR31001:SF40">
    <property type="entry name" value="ZN(II)2CYS6 TRANSCRIPTION FACTOR (EUROFUNG)"/>
    <property type="match status" value="1"/>
</dbReference>
<accession>A0A8H6CR55</accession>
<feature type="region of interest" description="Disordered" evidence="3">
    <location>
        <begin position="207"/>
        <end position="237"/>
    </location>
</feature>
<dbReference type="GeneID" id="59336255"/>
<evidence type="ECO:0000256" key="3">
    <source>
        <dbReference type="SAM" id="MobiDB-lite"/>
    </source>
</evidence>
<dbReference type="InterPro" id="IPR050613">
    <property type="entry name" value="Sec_Metabolite_Reg"/>
</dbReference>
<dbReference type="Pfam" id="PF04082">
    <property type="entry name" value="Fungal_trans"/>
    <property type="match status" value="1"/>
</dbReference>
<proteinExistence type="predicted"/>
<feature type="region of interest" description="Disordered" evidence="3">
    <location>
        <begin position="962"/>
        <end position="995"/>
    </location>
</feature>
<dbReference type="InterPro" id="IPR007219">
    <property type="entry name" value="XnlR_reg_dom"/>
</dbReference>
<protein>
    <recommendedName>
        <fullName evidence="4">Xylanolytic transcriptional activator regulatory domain-containing protein</fullName>
    </recommendedName>
</protein>
<sequence>MNDEYDHDFDDEPTNEDLSDYEDLRVALLSRKTIVLPATDPTARFLKRCLHNDTGKACVGSMDISLDVPDMTSSDRQVVWDEELAFKGFALALPGQDEPLDLRGQSALEPLRDATDSVQSTDDGELGSYSARTLSAAKFNWQWWRSFEAFETGRVLAEAKVGSRYAIPRKYKQPLKLECVYLPQDDEGWEVIEKGKEEHHKIDNKIAKRARKEDAEDGSEEGSDIEPSPLIATDATYGDDDDFEDNGIRVGRYNLTKRIGSDYRPKMLEEASNLTDNDRKVFNSLPRPRWLDAAAGPKVLDPDPDFIAPSLFSHTLQVNQDIHEFLCSLDLADRIMENYWECVHPVACIVHRPSFQERYDVFWHNISKGVKDTPESTQALVYAALFAGVVSMDAETVREELGGEREEWVDTLEKATAFSLSRAHVIRTEKPETIQAFVMYLIPMCRDIISRTLATLVASAIDLARGMGLNKDGTYYGYDVVVTQVHRMIWHQLCFLDIRVCEAQSPRARIRKDDFNTQFPLNVDDSELEKPDIPKESSERWTGMTPTNARMECNERIREIYAARQRARQGNDSDSAYIKKMLEMIYEFRQYMEKKYYPMIDDRIPIQHYTRLVIDLHCRRMHAMVLHEYHMSTARGRMPEQWSRTVIMSGLETMEIAKEIETSCFLRRWRWYAGALQQHSYATLMLIEVFAFPGADYAMRAWESLDWIFQVPSCVPHTHKARWVMEGAVGVMKEYLKARKLRCPSLMDERLETAPSSRRMPTLPKLREIVARPTKTATTAQSRDKGTSRSGQPQVYSKGIISLSHYGTLANTDLLDRALNQILLTSNMRSSLQDMATTSSAQAMFMDGVTYENTEQLRTHPAKLERVSSEEYSYIPTSADISPDDLMDTSPSWQTLVDSDSAVDQSGYSAQEKIARSLSCLRSQTAGDGGGGVGDISRAGSSNFAPDHRMYYPHSSWNRDTVSLQNPPHIPTGNDSWYDHNSSHGHSRSSSHNNTQILDEGSYVHFSDHPSFSILGGSSGFTPINQDKYMPGPAQRYYRSPYATEV</sequence>
<dbReference type="EMBL" id="JACCJB010000004">
    <property type="protein sequence ID" value="KAF6228130.1"/>
    <property type="molecule type" value="Genomic_DNA"/>
</dbReference>
<feature type="region of interest" description="Disordered" evidence="3">
    <location>
        <begin position="925"/>
        <end position="944"/>
    </location>
</feature>
<dbReference type="AlphaFoldDB" id="A0A8H6CR55"/>
<evidence type="ECO:0000256" key="2">
    <source>
        <dbReference type="ARBA" id="ARBA00023242"/>
    </source>
</evidence>
<gene>
    <name evidence="5" type="ORF">HO133_007858</name>
</gene>
<comment type="subcellular location">
    <subcellularLocation>
        <location evidence="1">Nucleus</location>
    </subcellularLocation>
</comment>
<evidence type="ECO:0000313" key="6">
    <source>
        <dbReference type="Proteomes" id="UP000593566"/>
    </source>
</evidence>
<evidence type="ECO:0000259" key="4">
    <source>
        <dbReference type="SMART" id="SM00906"/>
    </source>
</evidence>
<evidence type="ECO:0000313" key="5">
    <source>
        <dbReference type="EMBL" id="KAF6228130.1"/>
    </source>
</evidence>
<dbReference type="PANTHER" id="PTHR31001">
    <property type="entry name" value="UNCHARACTERIZED TRANSCRIPTIONAL REGULATORY PROTEIN"/>
    <property type="match status" value="1"/>
</dbReference>
<dbReference type="SMART" id="SM00906">
    <property type="entry name" value="Fungal_trans"/>
    <property type="match status" value="1"/>
</dbReference>
<feature type="compositionally biased region" description="Acidic residues" evidence="3">
    <location>
        <begin position="215"/>
        <end position="224"/>
    </location>
</feature>
<dbReference type="GO" id="GO:0003677">
    <property type="term" value="F:DNA binding"/>
    <property type="evidence" value="ECO:0007669"/>
    <property type="project" value="InterPro"/>
</dbReference>
<evidence type="ECO:0000256" key="1">
    <source>
        <dbReference type="ARBA" id="ARBA00004123"/>
    </source>
</evidence>